<evidence type="ECO:0000256" key="1">
    <source>
        <dbReference type="SAM" id="MobiDB-lite"/>
    </source>
</evidence>
<reference evidence="3 4" key="1">
    <citation type="journal article" date="2016" name="Genome Biol. Evol.">
        <title>Divergent and convergent evolution of fungal pathogenicity.</title>
        <authorList>
            <person name="Shang Y."/>
            <person name="Xiao G."/>
            <person name="Zheng P."/>
            <person name="Cen K."/>
            <person name="Zhan S."/>
            <person name="Wang C."/>
        </authorList>
    </citation>
    <scope>NUCLEOTIDE SEQUENCE [LARGE SCALE GENOMIC DNA]</scope>
    <source>
        <strain evidence="3 4">RCEF 1005</strain>
    </source>
</reference>
<evidence type="ECO:0000259" key="2">
    <source>
        <dbReference type="Pfam" id="PF08386"/>
    </source>
</evidence>
<keyword evidence="3" id="KW-0645">Protease</keyword>
<evidence type="ECO:0000313" key="3">
    <source>
        <dbReference type="EMBL" id="OAA62379.1"/>
    </source>
</evidence>
<feature type="compositionally biased region" description="Pro residues" evidence="1">
    <location>
        <begin position="127"/>
        <end position="136"/>
    </location>
</feature>
<dbReference type="InterPro" id="IPR013595">
    <property type="entry name" value="Pept_S33_TAP-like_C"/>
</dbReference>
<feature type="compositionally biased region" description="Low complexity" evidence="1">
    <location>
        <begin position="12"/>
        <end position="21"/>
    </location>
</feature>
<organism evidence="3 4">
    <name type="scientific">Akanthomyces lecanii RCEF 1005</name>
    <dbReference type="NCBI Taxonomy" id="1081108"/>
    <lineage>
        <taxon>Eukaryota</taxon>
        <taxon>Fungi</taxon>
        <taxon>Dikarya</taxon>
        <taxon>Ascomycota</taxon>
        <taxon>Pezizomycotina</taxon>
        <taxon>Sordariomycetes</taxon>
        <taxon>Hypocreomycetidae</taxon>
        <taxon>Hypocreales</taxon>
        <taxon>Cordycipitaceae</taxon>
        <taxon>Akanthomyces</taxon>
        <taxon>Cordyceps confragosa</taxon>
    </lineage>
</organism>
<feature type="region of interest" description="Disordered" evidence="1">
    <location>
        <begin position="1"/>
        <end position="71"/>
    </location>
</feature>
<gene>
    <name evidence="3" type="ORF">LEL_10715</name>
</gene>
<keyword evidence="3" id="KW-0378">Hydrolase</keyword>
<dbReference type="SUPFAM" id="SSF53474">
    <property type="entry name" value="alpha/beta-Hydrolases"/>
    <property type="match status" value="1"/>
</dbReference>
<name>A0A167V9P6_CORDF</name>
<keyword evidence="3" id="KW-0031">Aminopeptidase</keyword>
<dbReference type="OrthoDB" id="5147020at2759"/>
<dbReference type="Pfam" id="PF08386">
    <property type="entry name" value="Abhydrolase_4"/>
    <property type="match status" value="1"/>
</dbReference>
<dbReference type="AlphaFoldDB" id="A0A167V9P6"/>
<protein>
    <submittedName>
        <fullName evidence="3">Peptidase S33 tripeptidyl aminopeptidase-lik</fullName>
    </submittedName>
</protein>
<dbReference type="InterPro" id="IPR029058">
    <property type="entry name" value="AB_hydrolase_fold"/>
</dbReference>
<feature type="compositionally biased region" description="Low complexity" evidence="1">
    <location>
        <begin position="49"/>
        <end position="59"/>
    </location>
</feature>
<keyword evidence="4" id="KW-1185">Reference proteome</keyword>
<dbReference type="GO" id="GO:0004177">
    <property type="term" value="F:aminopeptidase activity"/>
    <property type="evidence" value="ECO:0007669"/>
    <property type="project" value="UniProtKB-KW"/>
</dbReference>
<proteinExistence type="predicted"/>
<dbReference type="Gene3D" id="3.40.50.1820">
    <property type="entry name" value="alpha/beta hydrolase"/>
    <property type="match status" value="1"/>
</dbReference>
<evidence type="ECO:0000313" key="4">
    <source>
        <dbReference type="Proteomes" id="UP000076881"/>
    </source>
</evidence>
<dbReference type="STRING" id="1081108.A0A167V9P6"/>
<comment type="caution">
    <text evidence="3">The sequence shown here is derived from an EMBL/GenBank/DDBJ whole genome shotgun (WGS) entry which is preliminary data.</text>
</comment>
<feature type="region of interest" description="Disordered" evidence="1">
    <location>
        <begin position="123"/>
        <end position="149"/>
    </location>
</feature>
<dbReference type="Proteomes" id="UP000076881">
    <property type="component" value="Unassembled WGS sequence"/>
</dbReference>
<dbReference type="EMBL" id="AZHF01000017">
    <property type="protein sequence ID" value="OAA62379.1"/>
    <property type="molecule type" value="Genomic_DNA"/>
</dbReference>
<sequence length="438" mass="48027">MADSPESPIVVRGTSPTASPRRTTRQAKPSGRVQDTLRTLENGTEKPTAKPAARAARGASVETEVDAVGDVRKALRSGVKDLQGKQRSTQEEVRQARLELKTIKTATSSWQSSPQTSYAEIARMEPPNRPPSPPSRAPTRTTPSDMPRCTVDTSRVEEERQHMAGVSSIRQAIEAELRSKNGHEKWTCAAVVKDARDPHRIKVICRDENELQLVKEAAEKVIPLGTRVMRDQLYPVKVDFANRMAVLDSEGNVLPDALEALGAENNVSIAKITWLSNKDSGKAYGSMAVDVTGKDESWWMDYFQEQEKQSRVLGRYWPYTRLICSSWPVKANWRFTGPFTSPPADPSNKLGVPLAPILFLSNQLDPVTPLSSARRMSAGHPGSAIVVQNGIGHCALDSAPSDCTHALATEYMDTGEMPEGEVTCEVNCGPWDKDCSAH</sequence>
<feature type="domain" description="Peptidase S33 tripeptidyl aminopeptidase-like C-terminal" evidence="2">
    <location>
        <begin position="311"/>
        <end position="424"/>
    </location>
</feature>
<accession>A0A167V9P6</accession>